<keyword evidence="6" id="KW-1185">Reference proteome</keyword>
<name>A0ABS4ZH34_9MICO</name>
<accession>A0ABS4ZH34</accession>
<evidence type="ECO:0000256" key="3">
    <source>
        <dbReference type="SAM" id="MobiDB-lite"/>
    </source>
</evidence>
<dbReference type="SUPFAM" id="SSF46689">
    <property type="entry name" value="Homeodomain-like"/>
    <property type="match status" value="1"/>
</dbReference>
<sequence length="252" mass="27957">MKPKNLVIVRAVREQGLTLAEAAARFGITRQWVHTLVRRYDAEGPDRVTPRSRAPKTQPGTTATAIRDRIIELRGELVSQGADAGPVTIAWHLEQDGHRAPSTSTIRRILHTAGLITPAPHKRPRSSYIRFQADLPNECWQADITHWHLANGTRVEILDFLDDHSRLLLDIRAQAAFTGPMVVTAMTELIDHYGAPMSTLTDNGLVFTTRLARHKGARGGFEKLLAAHRITQKTAGPDTRKPRARSNASTKP</sequence>
<dbReference type="PROSITE" id="PS50994">
    <property type="entry name" value="INTEGRASE"/>
    <property type="match status" value="1"/>
</dbReference>
<proteinExistence type="predicted"/>
<dbReference type="Pfam" id="PF13565">
    <property type="entry name" value="HTH_32"/>
    <property type="match status" value="1"/>
</dbReference>
<reference evidence="5 6" key="1">
    <citation type="submission" date="2021-03" db="EMBL/GenBank/DDBJ databases">
        <title>Sequencing the genomes of 1000 actinobacteria strains.</title>
        <authorList>
            <person name="Klenk H.-P."/>
        </authorList>
    </citation>
    <scope>NUCLEOTIDE SEQUENCE [LARGE SCALE GENOMIC DNA]</scope>
    <source>
        <strain evidence="5 6">DSM 24221</strain>
    </source>
</reference>
<keyword evidence="2" id="KW-0804">Transcription</keyword>
<dbReference type="PANTHER" id="PTHR35004">
    <property type="entry name" value="TRANSPOSASE RV3428C-RELATED"/>
    <property type="match status" value="1"/>
</dbReference>
<gene>
    <name evidence="5" type="ORF">JOF34_001182</name>
</gene>
<dbReference type="PANTHER" id="PTHR35004:SF6">
    <property type="entry name" value="TRANSPOSASE"/>
    <property type="match status" value="1"/>
</dbReference>
<evidence type="ECO:0000313" key="5">
    <source>
        <dbReference type="EMBL" id="MBP2436596.1"/>
    </source>
</evidence>
<feature type="region of interest" description="Disordered" evidence="3">
    <location>
        <begin position="43"/>
        <end position="63"/>
    </location>
</feature>
<dbReference type="InterPro" id="IPR009057">
    <property type="entry name" value="Homeodomain-like_sf"/>
</dbReference>
<dbReference type="EMBL" id="JAGIOL010000001">
    <property type="protein sequence ID" value="MBP2436596.1"/>
    <property type="molecule type" value="Genomic_DNA"/>
</dbReference>
<protein>
    <submittedName>
        <fullName evidence="5">Transposase</fullName>
    </submittedName>
</protein>
<comment type="caution">
    <text evidence="5">The sequence shown here is derived from an EMBL/GenBank/DDBJ whole genome shotgun (WGS) entry which is preliminary data.</text>
</comment>
<keyword evidence="1" id="KW-0805">Transcription regulation</keyword>
<dbReference type="SUPFAM" id="SSF53098">
    <property type="entry name" value="Ribonuclease H-like"/>
    <property type="match status" value="1"/>
</dbReference>
<dbReference type="Gene3D" id="1.10.10.2690">
    <property type="match status" value="1"/>
</dbReference>
<dbReference type="InterPro" id="IPR012337">
    <property type="entry name" value="RNaseH-like_sf"/>
</dbReference>
<evidence type="ECO:0000259" key="4">
    <source>
        <dbReference type="PROSITE" id="PS50994"/>
    </source>
</evidence>
<dbReference type="InterPro" id="IPR053721">
    <property type="entry name" value="Fimbrial_Adhesin_Reg"/>
</dbReference>
<evidence type="ECO:0000256" key="1">
    <source>
        <dbReference type="ARBA" id="ARBA00023015"/>
    </source>
</evidence>
<evidence type="ECO:0000313" key="6">
    <source>
        <dbReference type="Proteomes" id="UP001519362"/>
    </source>
</evidence>
<organism evidence="5 6">
    <name type="scientific">Microbacterium amylolyticum</name>
    <dbReference type="NCBI Taxonomy" id="936337"/>
    <lineage>
        <taxon>Bacteria</taxon>
        <taxon>Bacillati</taxon>
        <taxon>Actinomycetota</taxon>
        <taxon>Actinomycetes</taxon>
        <taxon>Micrococcales</taxon>
        <taxon>Microbacteriaceae</taxon>
        <taxon>Microbacterium</taxon>
    </lineage>
</organism>
<dbReference type="Gene3D" id="3.30.420.10">
    <property type="entry name" value="Ribonuclease H-like superfamily/Ribonuclease H"/>
    <property type="match status" value="1"/>
</dbReference>
<dbReference type="InterPro" id="IPR001584">
    <property type="entry name" value="Integrase_cat-core"/>
</dbReference>
<feature type="domain" description="Integrase catalytic" evidence="4">
    <location>
        <begin position="132"/>
        <end position="252"/>
    </location>
</feature>
<feature type="region of interest" description="Disordered" evidence="3">
    <location>
        <begin position="231"/>
        <end position="252"/>
    </location>
</feature>
<dbReference type="InterPro" id="IPR036397">
    <property type="entry name" value="RNaseH_sf"/>
</dbReference>
<evidence type="ECO:0000256" key="2">
    <source>
        <dbReference type="ARBA" id="ARBA00023163"/>
    </source>
</evidence>
<dbReference type="Proteomes" id="UP001519362">
    <property type="component" value="Unassembled WGS sequence"/>
</dbReference>
<dbReference type="Pfam" id="PF00665">
    <property type="entry name" value="rve"/>
    <property type="match status" value="1"/>
</dbReference>